<protein>
    <submittedName>
        <fullName evidence="1">Uncharacterized protein</fullName>
    </submittedName>
</protein>
<name>A0A2S7D4Z6_9XANT</name>
<sequence length="99" mass="10884">MRYHDGSEVRLGDVVSVPSPDGEKEARVVMLGDTKEHLDIDPGFVKWVLGDAILASTSIFVEWLASTPFTHSDPQFAPIGSFMSTTVDEHVHFKCRAPA</sequence>
<dbReference type="EMBL" id="MDEI01000005">
    <property type="protein sequence ID" value="PPU68903.1"/>
    <property type="molecule type" value="Genomic_DNA"/>
</dbReference>
<dbReference type="AlphaFoldDB" id="A0A2S7D4Z6"/>
<organism evidence="1 2">
    <name type="scientific">Xanthomonas pisi</name>
    <dbReference type="NCBI Taxonomy" id="56457"/>
    <lineage>
        <taxon>Bacteria</taxon>
        <taxon>Pseudomonadati</taxon>
        <taxon>Pseudomonadota</taxon>
        <taxon>Gammaproteobacteria</taxon>
        <taxon>Lysobacterales</taxon>
        <taxon>Lysobacteraceae</taxon>
        <taxon>Xanthomonas</taxon>
    </lineage>
</organism>
<comment type="caution">
    <text evidence="1">The sequence shown here is derived from an EMBL/GenBank/DDBJ whole genome shotgun (WGS) entry which is preliminary data.</text>
</comment>
<reference evidence="2" key="1">
    <citation type="submission" date="2016-08" db="EMBL/GenBank/DDBJ databases">
        <authorList>
            <person name="Merda D."/>
            <person name="Briand M."/>
            <person name="Taghouti G."/>
            <person name="Carrere S."/>
            <person name="Gouzy J."/>
            <person name="Portier P."/>
            <person name="Jacques M.-A."/>
            <person name="Fischer-Le Saux M."/>
        </authorList>
    </citation>
    <scope>NUCLEOTIDE SEQUENCE [LARGE SCALE GENOMIC DNA]</scope>
    <source>
        <strain evidence="2">CFBP4643</strain>
    </source>
</reference>
<accession>A0A2S7D4Z6</accession>
<proteinExistence type="predicted"/>
<evidence type="ECO:0000313" key="1">
    <source>
        <dbReference type="EMBL" id="PPU68903.1"/>
    </source>
</evidence>
<dbReference type="Proteomes" id="UP000238191">
    <property type="component" value="Unassembled WGS sequence"/>
</dbReference>
<evidence type="ECO:0000313" key="2">
    <source>
        <dbReference type="Proteomes" id="UP000238191"/>
    </source>
</evidence>
<keyword evidence="2" id="KW-1185">Reference proteome</keyword>
<gene>
    <name evidence="1" type="ORF">XpiCFBP4643_07945</name>
</gene>